<dbReference type="SMART" id="SM00267">
    <property type="entry name" value="GGDEF"/>
    <property type="match status" value="1"/>
</dbReference>
<dbReference type="FunFam" id="3.30.70.270:FF:000001">
    <property type="entry name" value="Diguanylate cyclase domain protein"/>
    <property type="match status" value="1"/>
</dbReference>
<keyword evidence="2" id="KW-1133">Transmembrane helix</keyword>
<dbReference type="CDD" id="cd01949">
    <property type="entry name" value="GGDEF"/>
    <property type="match status" value="1"/>
</dbReference>
<dbReference type="Gene3D" id="3.30.70.270">
    <property type="match status" value="1"/>
</dbReference>
<dbReference type="InterPro" id="IPR001633">
    <property type="entry name" value="EAL_dom"/>
</dbReference>
<dbReference type="InterPro" id="IPR035919">
    <property type="entry name" value="EAL_sf"/>
</dbReference>
<organism evidence="5 6">
    <name type="scientific">Ferrimonas lipolytica</name>
    <dbReference type="NCBI Taxonomy" id="2724191"/>
    <lineage>
        <taxon>Bacteria</taxon>
        <taxon>Pseudomonadati</taxon>
        <taxon>Pseudomonadota</taxon>
        <taxon>Gammaproteobacteria</taxon>
        <taxon>Alteromonadales</taxon>
        <taxon>Ferrimonadaceae</taxon>
        <taxon>Ferrimonas</taxon>
    </lineage>
</organism>
<evidence type="ECO:0000313" key="5">
    <source>
        <dbReference type="EMBL" id="QIZ77141.1"/>
    </source>
</evidence>
<evidence type="ECO:0000256" key="1">
    <source>
        <dbReference type="ARBA" id="ARBA00001946"/>
    </source>
</evidence>
<dbReference type="EMBL" id="CP051180">
    <property type="protein sequence ID" value="QIZ77141.1"/>
    <property type="molecule type" value="Genomic_DNA"/>
</dbReference>
<dbReference type="PANTHER" id="PTHR44757:SF2">
    <property type="entry name" value="BIOFILM ARCHITECTURE MAINTENANCE PROTEIN MBAA"/>
    <property type="match status" value="1"/>
</dbReference>
<dbReference type="Pfam" id="PF00563">
    <property type="entry name" value="EAL"/>
    <property type="match status" value="1"/>
</dbReference>
<comment type="cofactor">
    <cofactor evidence="1">
        <name>Mg(2+)</name>
        <dbReference type="ChEBI" id="CHEBI:18420"/>
    </cofactor>
</comment>
<dbReference type="GO" id="GO:0003824">
    <property type="term" value="F:catalytic activity"/>
    <property type="evidence" value="ECO:0007669"/>
    <property type="project" value="UniProtKB-ARBA"/>
</dbReference>
<feature type="transmembrane region" description="Helical" evidence="2">
    <location>
        <begin position="12"/>
        <end position="33"/>
    </location>
</feature>
<evidence type="ECO:0000256" key="2">
    <source>
        <dbReference type="SAM" id="Phobius"/>
    </source>
</evidence>
<protein>
    <submittedName>
        <fullName evidence="5">EAL domain-containing protein</fullName>
    </submittedName>
</protein>
<dbReference type="InterPro" id="IPR043128">
    <property type="entry name" value="Rev_trsase/Diguanyl_cyclase"/>
</dbReference>
<evidence type="ECO:0000259" key="4">
    <source>
        <dbReference type="PROSITE" id="PS50887"/>
    </source>
</evidence>
<dbReference type="KEGG" id="fes:HER31_09790"/>
<dbReference type="PANTHER" id="PTHR44757">
    <property type="entry name" value="DIGUANYLATE CYCLASE DGCP"/>
    <property type="match status" value="1"/>
</dbReference>
<dbReference type="RefSeq" id="WP_168660402.1">
    <property type="nucleotide sequence ID" value="NZ_CP051180.1"/>
</dbReference>
<keyword evidence="2" id="KW-0472">Membrane</keyword>
<name>A0A6H1UDI7_9GAMM</name>
<dbReference type="CDD" id="cd01948">
    <property type="entry name" value="EAL"/>
    <property type="match status" value="1"/>
</dbReference>
<dbReference type="PROSITE" id="PS50887">
    <property type="entry name" value="GGDEF"/>
    <property type="match status" value="1"/>
</dbReference>
<dbReference type="InterPro" id="IPR000160">
    <property type="entry name" value="GGDEF_dom"/>
</dbReference>
<keyword evidence="6" id="KW-1185">Reference proteome</keyword>
<dbReference type="Proteomes" id="UP000501602">
    <property type="component" value="Chromosome"/>
</dbReference>
<evidence type="ECO:0000259" key="3">
    <source>
        <dbReference type="PROSITE" id="PS50883"/>
    </source>
</evidence>
<dbReference type="InterPro" id="IPR029787">
    <property type="entry name" value="Nucleotide_cyclase"/>
</dbReference>
<feature type="transmembrane region" description="Helical" evidence="2">
    <location>
        <begin position="270"/>
        <end position="290"/>
    </location>
</feature>
<feature type="domain" description="EAL" evidence="3">
    <location>
        <begin position="510"/>
        <end position="763"/>
    </location>
</feature>
<dbReference type="InterPro" id="IPR052155">
    <property type="entry name" value="Biofilm_reg_signaling"/>
</dbReference>
<dbReference type="Pfam" id="PF00990">
    <property type="entry name" value="GGDEF"/>
    <property type="match status" value="1"/>
</dbReference>
<keyword evidence="2" id="KW-0812">Transmembrane</keyword>
<evidence type="ECO:0000313" key="6">
    <source>
        <dbReference type="Proteomes" id="UP000501602"/>
    </source>
</evidence>
<dbReference type="Gene3D" id="3.20.20.450">
    <property type="entry name" value="EAL domain"/>
    <property type="match status" value="1"/>
</dbReference>
<dbReference type="PROSITE" id="PS50883">
    <property type="entry name" value="EAL"/>
    <property type="match status" value="1"/>
</dbReference>
<accession>A0A6H1UDI7</accession>
<feature type="domain" description="GGDEF" evidence="4">
    <location>
        <begin position="368"/>
        <end position="501"/>
    </location>
</feature>
<proteinExistence type="predicted"/>
<sequence>MSIFNFRKNQIAITSAGILLIAYLLILLGLTHIGQNRLKEAQLNELHLKVNNYSRNLYGNYMVNKEELAHLAADKSVQSFFANRASGMSMEYGLGASLFNVDLLFSKTLADKRVGDACKYKRLQLVSFDQQVIIDSHPSQPSDLSYIPFAKLLYGKEGHKLYSVQKGLGAELRLVQKVYHFDKAVALLIADINNEVIIQGLAAQEHENYGSFLALQTGSGRVVGWNSFVKQFAENAASNVSISSKVGDTDYSIIGIFEPISQHDLFTSSWFIAAISLLAFPVLGGFFYLIKINNSNIVLRTEIDLSERQQHELAVRNNQLSVEVARRVESEQQLVYQANHDAMTGLANRTCAQELLQQLINQWDASKNSIMVILVDIDHFKQINDSKGHFIGDEVLKQTSERLQGLMRKEETVARFGGDEFVIISPCIESRDVAGACASEILSVFEQPFVVDGTEFFVTASIGIASYPCNGHTAETVVQHADSALHQVKDSGRNGYRFFDSSMSHGVQRKLLMDSRLRKALNNNELELHYQPIVELASGKIIAVEALMRWHDAELGFVSPTEFIPLAERTGVINQLGEQALRQACINAQAWQSIAPISVAVNFSSVQFRQCEPLLMKIERILSSTGLDPKRLDIEVTESLLISESGELRQTLQQLQALGPQLSIDDFGTGYSALSYLQRFSFNKLKIDRSFLQHMEHNEPDQALVKAILAMAAALDLKVVAEGIEAQWQADFLTKHQCQFGQGYLYSKPLPAEEFEALLRQQTPL</sequence>
<dbReference type="SUPFAM" id="SSF55073">
    <property type="entry name" value="Nucleotide cyclase"/>
    <property type="match status" value="1"/>
</dbReference>
<dbReference type="SMART" id="SM00052">
    <property type="entry name" value="EAL"/>
    <property type="match status" value="1"/>
</dbReference>
<dbReference type="SUPFAM" id="SSF141868">
    <property type="entry name" value="EAL domain-like"/>
    <property type="match status" value="1"/>
</dbReference>
<reference evidence="5 6" key="1">
    <citation type="submission" date="2020-04" db="EMBL/GenBank/DDBJ databases">
        <title>Ferrimonas sp. S7 isolated from sea water.</title>
        <authorList>
            <person name="Bae S.S."/>
            <person name="Baek K."/>
        </authorList>
    </citation>
    <scope>NUCLEOTIDE SEQUENCE [LARGE SCALE GENOMIC DNA]</scope>
    <source>
        <strain evidence="5 6">S7</strain>
    </source>
</reference>
<dbReference type="AlphaFoldDB" id="A0A6H1UDI7"/>
<gene>
    <name evidence="5" type="ORF">HER31_09790</name>
</gene>
<dbReference type="NCBIfam" id="TIGR00254">
    <property type="entry name" value="GGDEF"/>
    <property type="match status" value="1"/>
</dbReference>